<protein>
    <submittedName>
        <fullName evidence="4">Transcriptional regulator</fullName>
    </submittedName>
</protein>
<dbReference type="EMBL" id="BJON01000033">
    <property type="protein sequence ID" value="GED72680.1"/>
    <property type="molecule type" value="Genomic_DNA"/>
</dbReference>
<dbReference type="PROSITE" id="PS50977">
    <property type="entry name" value="HTH_TETR_2"/>
    <property type="match status" value="1"/>
</dbReference>
<gene>
    <name evidence="5" type="ORF">ADS79_30085</name>
    <name evidence="4" type="ORF">BRE01_63820</name>
</gene>
<reference evidence="5" key="2">
    <citation type="submission" date="2015-07" db="EMBL/GenBank/DDBJ databases">
        <title>MeaNS - Measles Nucleotide Surveillance Program.</title>
        <authorList>
            <person name="Tran T."/>
            <person name="Druce J."/>
        </authorList>
    </citation>
    <scope>NUCLEOTIDE SEQUENCE</scope>
    <source>
        <strain evidence="5">DSM 9887</strain>
    </source>
</reference>
<evidence type="ECO:0000313" key="5">
    <source>
        <dbReference type="EMBL" id="KNB70063.1"/>
    </source>
</evidence>
<comment type="caution">
    <text evidence="5">The sequence shown here is derived from an EMBL/GenBank/DDBJ whole genome shotgun (WGS) entry which is preliminary data.</text>
</comment>
<dbReference type="Gene3D" id="1.10.357.10">
    <property type="entry name" value="Tetracycline Repressor, domain 2"/>
    <property type="match status" value="1"/>
</dbReference>
<reference evidence="4 7" key="3">
    <citation type="submission" date="2019-06" db="EMBL/GenBank/DDBJ databases">
        <title>Whole genome shotgun sequence of Brevibacillus reuszeri NBRC 15719.</title>
        <authorList>
            <person name="Hosoyama A."/>
            <person name="Uohara A."/>
            <person name="Ohji S."/>
            <person name="Ichikawa N."/>
        </authorList>
    </citation>
    <scope>NUCLEOTIDE SEQUENCE [LARGE SCALE GENOMIC DNA]</scope>
    <source>
        <strain evidence="4 7">NBRC 15719</strain>
    </source>
</reference>
<name>A0A0K9YMT8_9BACL</name>
<dbReference type="AlphaFoldDB" id="A0A0K9YMT8"/>
<dbReference type="STRING" id="54915.ADS79_30085"/>
<organism evidence="5 6">
    <name type="scientific">Brevibacillus reuszeri</name>
    <dbReference type="NCBI Taxonomy" id="54915"/>
    <lineage>
        <taxon>Bacteria</taxon>
        <taxon>Bacillati</taxon>
        <taxon>Bacillota</taxon>
        <taxon>Bacilli</taxon>
        <taxon>Bacillales</taxon>
        <taxon>Paenibacillaceae</taxon>
        <taxon>Brevibacillus</taxon>
    </lineage>
</organism>
<dbReference type="Proteomes" id="UP000036834">
    <property type="component" value="Unassembled WGS sequence"/>
</dbReference>
<evidence type="ECO:0000256" key="2">
    <source>
        <dbReference type="PROSITE-ProRule" id="PRU00335"/>
    </source>
</evidence>
<dbReference type="Pfam" id="PF00440">
    <property type="entry name" value="TetR_N"/>
    <property type="match status" value="1"/>
</dbReference>
<dbReference type="SUPFAM" id="SSF46689">
    <property type="entry name" value="Homeodomain-like"/>
    <property type="match status" value="1"/>
</dbReference>
<dbReference type="RefSeq" id="WP_049742108.1">
    <property type="nucleotide sequence ID" value="NZ_BJON01000033.1"/>
</dbReference>
<dbReference type="InterPro" id="IPR050624">
    <property type="entry name" value="HTH-type_Tx_Regulator"/>
</dbReference>
<dbReference type="EMBL" id="LGIQ01000011">
    <property type="protein sequence ID" value="KNB70063.1"/>
    <property type="molecule type" value="Genomic_DNA"/>
</dbReference>
<dbReference type="InterPro" id="IPR009057">
    <property type="entry name" value="Homeodomain-like_sf"/>
</dbReference>
<dbReference type="PANTHER" id="PTHR43479:SF11">
    <property type="entry name" value="ACREF_ENVCD OPERON REPRESSOR-RELATED"/>
    <property type="match status" value="1"/>
</dbReference>
<sequence length="190" mass="22700">MQHTLAPRSLQSREWIILALIQLMEKKAYSLISITEITRKAGLARQTFYRNYQDKDDVLFEYLCNQYETYWYVSPEQSALGKEMLISLFHMWKEQAPPSLLENIWNGDRKIRQIIFRSVEHYIQKLYHGGSDEEERAEQARLRYYALRSLASTLHVLLIEWTIRFFQESPEEMGTISYELTSSMREFLRG</sequence>
<feature type="DNA-binding region" description="H-T-H motif" evidence="2">
    <location>
        <begin position="33"/>
        <end position="52"/>
    </location>
</feature>
<dbReference type="Proteomes" id="UP000319578">
    <property type="component" value="Unassembled WGS sequence"/>
</dbReference>
<proteinExistence type="predicted"/>
<evidence type="ECO:0000259" key="3">
    <source>
        <dbReference type="PROSITE" id="PS50977"/>
    </source>
</evidence>
<dbReference type="PATRIC" id="fig|54915.3.peg.5242"/>
<evidence type="ECO:0000313" key="4">
    <source>
        <dbReference type="EMBL" id="GED72680.1"/>
    </source>
</evidence>
<reference evidence="6" key="1">
    <citation type="submission" date="2015-07" db="EMBL/GenBank/DDBJ databases">
        <title>Genome sequencing project for genomic taxonomy and phylogenomics of Bacillus-like bacteria.</title>
        <authorList>
            <person name="Liu B."/>
            <person name="Wang J."/>
            <person name="Zhu Y."/>
            <person name="Liu G."/>
            <person name="Chen Q."/>
            <person name="Chen Z."/>
            <person name="Lan J."/>
            <person name="Che J."/>
            <person name="Ge C."/>
            <person name="Shi H."/>
            <person name="Pan Z."/>
            <person name="Liu X."/>
        </authorList>
    </citation>
    <scope>NUCLEOTIDE SEQUENCE [LARGE SCALE GENOMIC DNA]</scope>
    <source>
        <strain evidence="6">DSM 9887</strain>
    </source>
</reference>
<dbReference type="GO" id="GO:0003677">
    <property type="term" value="F:DNA binding"/>
    <property type="evidence" value="ECO:0007669"/>
    <property type="project" value="UniProtKB-UniRule"/>
</dbReference>
<evidence type="ECO:0000313" key="6">
    <source>
        <dbReference type="Proteomes" id="UP000036834"/>
    </source>
</evidence>
<keyword evidence="7" id="KW-1185">Reference proteome</keyword>
<keyword evidence="1 2" id="KW-0238">DNA-binding</keyword>
<evidence type="ECO:0000256" key="1">
    <source>
        <dbReference type="ARBA" id="ARBA00023125"/>
    </source>
</evidence>
<dbReference type="InterPro" id="IPR001647">
    <property type="entry name" value="HTH_TetR"/>
</dbReference>
<accession>A0A0K9YMT8</accession>
<dbReference type="PANTHER" id="PTHR43479">
    <property type="entry name" value="ACREF/ENVCD OPERON REPRESSOR-RELATED"/>
    <property type="match status" value="1"/>
</dbReference>
<feature type="domain" description="HTH tetR-type" evidence="3">
    <location>
        <begin position="10"/>
        <end position="70"/>
    </location>
</feature>
<evidence type="ECO:0000313" key="7">
    <source>
        <dbReference type="Proteomes" id="UP000319578"/>
    </source>
</evidence>